<dbReference type="GeneID" id="120277828"/>
<dbReference type="AlphaFoldDB" id="A0AB40CM15"/>
<feature type="transmembrane region" description="Helical" evidence="1">
    <location>
        <begin position="144"/>
        <end position="169"/>
    </location>
</feature>
<evidence type="ECO:0000313" key="2">
    <source>
        <dbReference type="Proteomes" id="UP001515500"/>
    </source>
</evidence>
<feature type="transmembrane region" description="Helical" evidence="1">
    <location>
        <begin position="20"/>
        <end position="41"/>
    </location>
</feature>
<proteinExistence type="predicted"/>
<feature type="transmembrane region" description="Helical" evidence="1">
    <location>
        <begin position="92"/>
        <end position="118"/>
    </location>
</feature>
<evidence type="ECO:0000313" key="3">
    <source>
        <dbReference type="RefSeq" id="XP_039140597.1"/>
    </source>
</evidence>
<feature type="transmembrane region" description="Helical" evidence="1">
    <location>
        <begin position="274"/>
        <end position="296"/>
    </location>
</feature>
<feature type="transmembrane region" description="Helical" evidence="1">
    <location>
        <begin position="231"/>
        <end position="254"/>
    </location>
</feature>
<keyword evidence="2" id="KW-1185">Reference proteome</keyword>
<gene>
    <name evidence="3" type="primary">LOC120277828</name>
</gene>
<dbReference type="PANTHER" id="PTHR33133">
    <property type="entry name" value="OS08G0107100 PROTEIN-RELATED"/>
    <property type="match status" value="1"/>
</dbReference>
<sequence>MEEKSTTIIIKSSLNTFFYSYHSFSSIASLLLLPVSASILFSQALTSSPSSPFLLLTISSRIQSLFHAAGFPSSSSSSPIFSFLNTKFSETAFSFVFAFPSSITFLVLAKSSVVLTIFEFPRHKFSPPPLSSLLRIFRPVSTTYFATCLLFISINAATFAFLFLAFSFVDVLHLSSNTSAFGLSVFGSIIYSVILGISVVICNLAIIVSAVENSSGFQSILKSCMIIRKRISTSLILALFANLLMASVEALFQYRVVRPYYLNRKLNLALVGEGFSIIFMHSIVIVLDVILSCLFYKSCKSGTSSNWDRYDHRMELEAEEKSDFQV</sequence>
<dbReference type="Proteomes" id="UP001515500">
    <property type="component" value="Chromosome 15"/>
</dbReference>
<keyword evidence="1" id="KW-1133">Transmembrane helix</keyword>
<keyword evidence="1" id="KW-0812">Transmembrane</keyword>
<feature type="transmembrane region" description="Helical" evidence="1">
    <location>
        <begin position="189"/>
        <end position="211"/>
    </location>
</feature>
<keyword evidence="1" id="KW-0472">Membrane</keyword>
<dbReference type="RefSeq" id="XP_039140597.1">
    <property type="nucleotide sequence ID" value="XM_039284663.1"/>
</dbReference>
<accession>A0AB40CM15</accession>
<organism evidence="2 3">
    <name type="scientific">Dioscorea cayennensis subsp. rotundata</name>
    <name type="common">White Guinea yam</name>
    <name type="synonym">Dioscorea rotundata</name>
    <dbReference type="NCBI Taxonomy" id="55577"/>
    <lineage>
        <taxon>Eukaryota</taxon>
        <taxon>Viridiplantae</taxon>
        <taxon>Streptophyta</taxon>
        <taxon>Embryophyta</taxon>
        <taxon>Tracheophyta</taxon>
        <taxon>Spermatophyta</taxon>
        <taxon>Magnoliopsida</taxon>
        <taxon>Liliopsida</taxon>
        <taxon>Dioscoreales</taxon>
        <taxon>Dioscoreaceae</taxon>
        <taxon>Dioscorea</taxon>
    </lineage>
</organism>
<evidence type="ECO:0000256" key="1">
    <source>
        <dbReference type="SAM" id="Phobius"/>
    </source>
</evidence>
<reference evidence="3" key="1">
    <citation type="submission" date="2025-08" db="UniProtKB">
        <authorList>
            <consortium name="RefSeq"/>
        </authorList>
    </citation>
    <scope>IDENTIFICATION</scope>
</reference>
<protein>
    <submittedName>
        <fullName evidence="3">Uncharacterized protein LOC120277828</fullName>
    </submittedName>
</protein>
<name>A0AB40CM15_DIOCR</name>
<dbReference type="PANTHER" id="PTHR33133:SF3">
    <property type="entry name" value="TRANSMEMBRANE PROTEIN"/>
    <property type="match status" value="1"/>
</dbReference>